<evidence type="ECO:0000313" key="3">
    <source>
        <dbReference type="Proteomes" id="UP000321947"/>
    </source>
</evidence>
<sequence>MLSSPGDVSMMIRVESCSPLKSNLKSNSPTSHFKLTKPSFPSLQNMPSFYAVTEMQMDGSQLEKLIDAKIEVRYNYTSFVPANIVISDEFGDNFIINTVQHPKARWLVERSVRVHGSFKTKVAEEFDERNPLAEAYTYNGFQAIPPESSKFFSGHLHNNSDKHSYSNPIKAKNDSSSNSDSDLNKNLERKSVEISTINEVSVYNDSRRRKPKLKSYYRIKNDSQALNEDQLNISKGSENENKPLHLMIDMGAISPLDPQHKSENNQTMDANNNNMTKLEEVNHNKASQMKDSRKRILPQVDSSNNNLTIERSKTTSTNYDQDEDKAFKLKLVNWLKDNELKLSSKYASEAPSSSTNPLLLIDQNLLVSSHGPLGEMGNT</sequence>
<protein>
    <submittedName>
        <fullName evidence="2">Uncharacterized protein</fullName>
    </submittedName>
</protein>
<dbReference type="AlphaFoldDB" id="A0A5D3BPD1"/>
<feature type="region of interest" description="Disordered" evidence="1">
    <location>
        <begin position="152"/>
        <end position="187"/>
    </location>
</feature>
<organism evidence="2 3">
    <name type="scientific">Cucumis melo var. makuwa</name>
    <name type="common">Oriental melon</name>
    <dbReference type="NCBI Taxonomy" id="1194695"/>
    <lineage>
        <taxon>Eukaryota</taxon>
        <taxon>Viridiplantae</taxon>
        <taxon>Streptophyta</taxon>
        <taxon>Embryophyta</taxon>
        <taxon>Tracheophyta</taxon>
        <taxon>Spermatophyta</taxon>
        <taxon>Magnoliopsida</taxon>
        <taxon>eudicotyledons</taxon>
        <taxon>Gunneridae</taxon>
        <taxon>Pentapetalae</taxon>
        <taxon>rosids</taxon>
        <taxon>fabids</taxon>
        <taxon>Cucurbitales</taxon>
        <taxon>Cucurbitaceae</taxon>
        <taxon>Benincaseae</taxon>
        <taxon>Cucumis</taxon>
    </lineage>
</organism>
<proteinExistence type="predicted"/>
<evidence type="ECO:0000313" key="2">
    <source>
        <dbReference type="EMBL" id="TYK01064.1"/>
    </source>
</evidence>
<dbReference type="EMBL" id="SSTD01016369">
    <property type="protein sequence ID" value="TYK01064.1"/>
    <property type="molecule type" value="Genomic_DNA"/>
</dbReference>
<reference evidence="2 3" key="1">
    <citation type="submission" date="2019-08" db="EMBL/GenBank/DDBJ databases">
        <title>Draft genome sequences of two oriental melons (Cucumis melo L. var makuwa).</title>
        <authorList>
            <person name="Kwon S.-Y."/>
        </authorList>
    </citation>
    <scope>NUCLEOTIDE SEQUENCE [LARGE SCALE GENOMIC DNA]</scope>
    <source>
        <strain evidence="3">cv. Chang Bougi</strain>
        <tissue evidence="2">Leaf</tissue>
    </source>
</reference>
<accession>A0A5D3BPD1</accession>
<comment type="caution">
    <text evidence="2">The sequence shown here is derived from an EMBL/GenBank/DDBJ whole genome shotgun (WGS) entry which is preliminary data.</text>
</comment>
<evidence type="ECO:0000256" key="1">
    <source>
        <dbReference type="SAM" id="MobiDB-lite"/>
    </source>
</evidence>
<name>A0A5D3BPD1_CUCMM</name>
<gene>
    <name evidence="2" type="ORF">E5676_scaffold264G00780</name>
</gene>
<dbReference type="Proteomes" id="UP000321947">
    <property type="component" value="Unassembled WGS sequence"/>
</dbReference>